<dbReference type="SUPFAM" id="SSF56784">
    <property type="entry name" value="HAD-like"/>
    <property type="match status" value="1"/>
</dbReference>
<organism evidence="4 5">
    <name type="scientific">Moniliophthora roreri</name>
    <name type="common">Frosty pod rot fungus</name>
    <name type="synonym">Monilia roreri</name>
    <dbReference type="NCBI Taxonomy" id="221103"/>
    <lineage>
        <taxon>Eukaryota</taxon>
        <taxon>Fungi</taxon>
        <taxon>Dikarya</taxon>
        <taxon>Basidiomycota</taxon>
        <taxon>Agaricomycotina</taxon>
        <taxon>Agaricomycetes</taxon>
        <taxon>Agaricomycetidae</taxon>
        <taxon>Agaricales</taxon>
        <taxon>Marasmiineae</taxon>
        <taxon>Marasmiaceae</taxon>
        <taxon>Moniliophthora</taxon>
    </lineage>
</organism>
<dbReference type="Pfam" id="PF00314">
    <property type="entry name" value="Thaumatin"/>
    <property type="match status" value="1"/>
</dbReference>
<dbReference type="Pfam" id="PF03031">
    <property type="entry name" value="NIF"/>
    <property type="match status" value="1"/>
</dbReference>
<dbReference type="InterPro" id="IPR050365">
    <property type="entry name" value="TIM50"/>
</dbReference>
<feature type="compositionally biased region" description="Basic residues" evidence="1">
    <location>
        <begin position="310"/>
        <end position="323"/>
    </location>
</feature>
<dbReference type="PRINTS" id="PR00347">
    <property type="entry name" value="THAUMATIN"/>
</dbReference>
<feature type="compositionally biased region" description="Polar residues" evidence="1">
    <location>
        <begin position="362"/>
        <end position="400"/>
    </location>
</feature>
<dbReference type="InterPro" id="IPR001938">
    <property type="entry name" value="Thaumatin"/>
</dbReference>
<feature type="compositionally biased region" description="Polar residues" evidence="1">
    <location>
        <begin position="440"/>
        <end position="454"/>
    </location>
</feature>
<dbReference type="InterPro" id="IPR036412">
    <property type="entry name" value="HAD-like_sf"/>
</dbReference>
<feature type="region of interest" description="Disordered" evidence="1">
    <location>
        <begin position="358"/>
        <end position="474"/>
    </location>
</feature>
<dbReference type="CDD" id="cd07521">
    <property type="entry name" value="HAD_FCP1-like"/>
    <property type="match status" value="1"/>
</dbReference>
<evidence type="ECO:0000259" key="3">
    <source>
        <dbReference type="PROSITE" id="PS50969"/>
    </source>
</evidence>
<evidence type="ECO:0000313" key="4">
    <source>
        <dbReference type="EMBL" id="KTB31043.1"/>
    </source>
</evidence>
<proteinExistence type="predicted"/>
<feature type="compositionally biased region" description="Basic and acidic residues" evidence="1">
    <location>
        <begin position="285"/>
        <end position="299"/>
    </location>
</feature>
<feature type="region of interest" description="Disordered" evidence="1">
    <location>
        <begin position="251"/>
        <end position="340"/>
    </location>
</feature>
<feature type="signal peptide" evidence="2">
    <location>
        <begin position="1"/>
        <end position="17"/>
    </location>
</feature>
<dbReference type="SMART" id="SM00577">
    <property type="entry name" value="CPDc"/>
    <property type="match status" value="1"/>
</dbReference>
<dbReference type="Gene3D" id="2.60.110.10">
    <property type="entry name" value="Thaumatin"/>
    <property type="match status" value="1"/>
</dbReference>
<dbReference type="eggNOG" id="KOG1605">
    <property type="taxonomic scope" value="Eukaryota"/>
</dbReference>
<name>A0A0W0F3X6_MONRR</name>
<evidence type="ECO:0000256" key="1">
    <source>
        <dbReference type="SAM" id="MobiDB-lite"/>
    </source>
</evidence>
<dbReference type="SMART" id="SM00205">
    <property type="entry name" value="THN"/>
    <property type="match status" value="1"/>
</dbReference>
<reference evidence="4 5" key="1">
    <citation type="submission" date="2015-12" db="EMBL/GenBank/DDBJ databases">
        <title>Draft genome sequence of Moniliophthora roreri, the causal agent of frosty pod rot of cacao.</title>
        <authorList>
            <person name="Aime M.C."/>
            <person name="Diaz-Valderrama J.R."/>
            <person name="Kijpornyongpan T."/>
            <person name="Phillips-Mora W."/>
        </authorList>
    </citation>
    <scope>NUCLEOTIDE SEQUENCE [LARGE SCALE GENOMIC DNA]</scope>
    <source>
        <strain evidence="4 5">MCA 2952</strain>
    </source>
</reference>
<keyword evidence="2" id="KW-0732">Signal</keyword>
<evidence type="ECO:0000256" key="2">
    <source>
        <dbReference type="SAM" id="SignalP"/>
    </source>
</evidence>
<feature type="domain" description="FCP1 homology" evidence="3">
    <location>
        <begin position="505"/>
        <end position="663"/>
    </location>
</feature>
<protein>
    <recommendedName>
        <fullName evidence="3">FCP1 homology domain-containing protein</fullName>
    </recommendedName>
</protein>
<comment type="caution">
    <text evidence="4">The sequence shown here is derived from an EMBL/GenBank/DDBJ whole genome shotgun (WGS) entry which is preliminary data.</text>
</comment>
<dbReference type="Gene3D" id="3.40.50.1000">
    <property type="entry name" value="HAD superfamily/HAD-like"/>
    <property type="match status" value="1"/>
</dbReference>
<dbReference type="GO" id="GO:0016791">
    <property type="term" value="F:phosphatase activity"/>
    <property type="evidence" value="ECO:0007669"/>
    <property type="project" value="InterPro"/>
</dbReference>
<dbReference type="AlphaFoldDB" id="A0A0W0F3X6"/>
<dbReference type="EMBL" id="LATX01002353">
    <property type="protein sequence ID" value="KTB31043.1"/>
    <property type="molecule type" value="Genomic_DNA"/>
</dbReference>
<dbReference type="InterPro" id="IPR004274">
    <property type="entry name" value="FCP1_dom"/>
</dbReference>
<dbReference type="InterPro" id="IPR023214">
    <property type="entry name" value="HAD_sf"/>
</dbReference>
<dbReference type="PANTHER" id="PTHR12210">
    <property type="entry name" value="DULLARD PROTEIN PHOSPHATASE"/>
    <property type="match status" value="1"/>
</dbReference>
<dbReference type="InterPro" id="IPR037176">
    <property type="entry name" value="Osmotin/thaumatin-like_sf"/>
</dbReference>
<dbReference type="Proteomes" id="UP000054988">
    <property type="component" value="Unassembled WGS sequence"/>
</dbReference>
<evidence type="ECO:0000313" key="5">
    <source>
        <dbReference type="Proteomes" id="UP000054988"/>
    </source>
</evidence>
<dbReference type="FunFam" id="3.40.50.1000:FF:000093">
    <property type="entry name" value="NLI interacting factor-like phosphatase family protein"/>
    <property type="match status" value="1"/>
</dbReference>
<dbReference type="PROSITE" id="PS50969">
    <property type="entry name" value="FCP1"/>
    <property type="match status" value="1"/>
</dbReference>
<feature type="compositionally biased region" description="Acidic residues" evidence="1">
    <location>
        <begin position="460"/>
        <end position="474"/>
    </location>
</feature>
<accession>A0A0W0F3X6</accession>
<dbReference type="PROSITE" id="PS51367">
    <property type="entry name" value="THAUMATIN_2"/>
    <property type="match status" value="1"/>
</dbReference>
<sequence length="680" mass="73797">MHFLTILVAAVASTATARTLTVRNNCAYTVWPAIFTDSSCGGTAPDQPTGWQADPNSSVTFDVDDWKCGRIWGRAGCDFGGVGSCLTGSCEGRLECTGSYEPPATVAEWTFSETGDFYDVSVVDGFNIPMAITNSQSCAEASCPVDLNQNCNSKVLLMPTDRWSGVIATASSMPTQVTLLAAVLVVIASQQTAQLAASRTMLTLKTTVRGHMHSFMMNPVVLLIPALNPFCHSSFSVSMAHAPSLRQRLFSTSSRKQPEIPSHAAEPTTSTSTTLPPDVVSPQSHENDTHASPENDREQGSLNTTLTNTRRNKRVPFYRRRTGNKSTTSELIKPQPTRLARTRPSLLTRVVYKVVPCVGGSQPVTPTTPTAVESKSNPTDAKSDSELPSSENNQATTIPPTDTLMVPSNPTPTPPSPTDSEIIIPPPPTTQLLPEDETDGLTSGAVQPPGSTGLSKVEQDGDSELTDSVEDDQAEEERLIRSGGTGIPIGPDGIPMPLLPPIAPEHVGRKCLVLDLDETLVHSNYRPIPNPDFIVPVEIEYNWHHFHVLKRPGVDEFLREMGRIYEVVVFTASLSKYADPVLDQLDTSRVVAHRLFRESCYNHKGNYVKDLSQLGRPIADTIILDNSPASYIFHPNNAVPVSSWFNDPHDTELTGLIPFLTDLAEMGVQDVTKILDGARY</sequence>
<dbReference type="NCBIfam" id="TIGR02251">
    <property type="entry name" value="HIF-SF_euk"/>
    <property type="match status" value="1"/>
</dbReference>
<dbReference type="InterPro" id="IPR011948">
    <property type="entry name" value="Dullard_phosphatase"/>
</dbReference>
<dbReference type="SUPFAM" id="SSF49870">
    <property type="entry name" value="Osmotin, thaumatin-like protein"/>
    <property type="match status" value="1"/>
</dbReference>
<feature type="chain" id="PRO_5006901447" description="FCP1 homology domain-containing protein" evidence="2">
    <location>
        <begin position="18"/>
        <end position="680"/>
    </location>
</feature>
<gene>
    <name evidence="4" type="ORF">WG66_16406</name>
</gene>